<sequence>MIMSSLNTVVYLCKEVFDSNCQPTQIEIEEQASRLGIDLVKEIHLLSIAKQCLLEPLPVDWFPCYIEKENKYFYYNKQSKISQWEHPLDEYYRQIVEKTRSEDCSTGQDISLNIILDEENLLDTTMYLHTKNSNYEKKAVAEKRTVRFKTPIEESLDLDDSEENMKFLGPIKLNTPFTNTSSTLHNLPQFSTTSTYDLRNTGSRSVLSKYNILPSKEELSKKSELDENIKKTNYEDSPTNLNYTTGKENLRKIDITLTESSDRSESTSSEIQTDHMNSEYEENGQKEKDNIVTSVQLNKRHEKIDTIDDDGKSAIDNINDFQSIGTAKLYNVKKDDLVSDSGNSTAKDSKIIQSSIASSSLSATKSKMAEITQRFPLNQFSNETKLFKRKPIISDEGIFDLKSNNIKSKIESGNDLEDEKPKLLDDTHIKVKIEKHCDLMKNKLEDTIKTNQNILREELIKKIDEVIQKQHDNFQKHVEERHNELFSKNELELKNIIKNVQETTRKSLIEECDKKYIQNISNTEQMCEENLRKFKKDLEDYTDLFKHKIQSDLDAISNELKKDFAKNKEIITDGWNEALGSYKNDELAKAKHNFEQSTENIKRETEIQIQQFHLEFREKLKIISEDKLNSVSEQLDIALREEINLVKKRVNESSKHNMNNKTTKHIPQSEIYNDYPEFNLEYQNINTHRINYSNIRKKIQHCSNELNDALKLVNEISSTNEKEHNTNVCPNKCTVSCQTENLTNPYQKPSVKEYIYPVESSSMQSMFNNPYDVNTKYTNYLDQAKISEDLCSNYLTSYSQQLNYSPLHILSQQELKVKAAEQNICRLIDTFNNFKYDNINNIPNNTNISDEYKFTNIYQTLTPKQIAYNRTKHLREWLYNTDLKNKNN</sequence>
<dbReference type="InterPro" id="IPR001202">
    <property type="entry name" value="WW_dom"/>
</dbReference>
<proteinExistence type="predicted"/>
<dbReference type="AlphaFoldDB" id="A0A9P0IIA3"/>
<dbReference type="InterPro" id="IPR036020">
    <property type="entry name" value="WW_dom_sf"/>
</dbReference>
<dbReference type="CDD" id="cd00201">
    <property type="entry name" value="WW"/>
    <property type="match status" value="1"/>
</dbReference>
<name>A0A9P0IIA3_APHGO</name>
<evidence type="ECO:0000313" key="3">
    <source>
        <dbReference type="EMBL" id="CAH1707560.1"/>
    </source>
</evidence>
<feature type="compositionally biased region" description="Basic and acidic residues" evidence="1">
    <location>
        <begin position="272"/>
        <end position="288"/>
    </location>
</feature>
<evidence type="ECO:0000256" key="1">
    <source>
        <dbReference type="SAM" id="MobiDB-lite"/>
    </source>
</evidence>
<protein>
    <recommendedName>
        <fullName evidence="2">WW domain-containing protein</fullName>
    </recommendedName>
</protein>
<keyword evidence="4" id="KW-1185">Reference proteome</keyword>
<dbReference type="PANTHER" id="PTHR21715">
    <property type="entry name" value="RH04127P"/>
    <property type="match status" value="1"/>
</dbReference>
<dbReference type="SMART" id="SM00456">
    <property type="entry name" value="WW"/>
    <property type="match status" value="1"/>
</dbReference>
<dbReference type="InterPro" id="IPR053233">
    <property type="entry name" value="ABRA-related"/>
</dbReference>
<dbReference type="Proteomes" id="UP001154329">
    <property type="component" value="Chromosome 1"/>
</dbReference>
<dbReference type="EMBL" id="OU899034">
    <property type="protein sequence ID" value="CAH1707560.1"/>
    <property type="molecule type" value="Genomic_DNA"/>
</dbReference>
<reference evidence="3" key="2">
    <citation type="submission" date="2022-10" db="EMBL/GenBank/DDBJ databases">
        <authorList>
            <consortium name="ENA_rothamsted_submissions"/>
            <consortium name="culmorum"/>
            <person name="King R."/>
        </authorList>
    </citation>
    <scope>NUCLEOTIDE SEQUENCE</scope>
</reference>
<evidence type="ECO:0000313" key="4">
    <source>
        <dbReference type="Proteomes" id="UP001154329"/>
    </source>
</evidence>
<feature type="region of interest" description="Disordered" evidence="1">
    <location>
        <begin position="259"/>
        <end position="288"/>
    </location>
</feature>
<dbReference type="OrthoDB" id="6344460at2759"/>
<dbReference type="PROSITE" id="PS01159">
    <property type="entry name" value="WW_DOMAIN_1"/>
    <property type="match status" value="1"/>
</dbReference>
<dbReference type="PROSITE" id="PS50020">
    <property type="entry name" value="WW_DOMAIN_2"/>
    <property type="match status" value="1"/>
</dbReference>
<dbReference type="SUPFAM" id="SSF51045">
    <property type="entry name" value="WW domain"/>
    <property type="match status" value="1"/>
</dbReference>
<feature type="domain" description="WW" evidence="2">
    <location>
        <begin position="55"/>
        <end position="89"/>
    </location>
</feature>
<organism evidence="3 4">
    <name type="scientific">Aphis gossypii</name>
    <name type="common">Cotton aphid</name>
    <dbReference type="NCBI Taxonomy" id="80765"/>
    <lineage>
        <taxon>Eukaryota</taxon>
        <taxon>Metazoa</taxon>
        <taxon>Ecdysozoa</taxon>
        <taxon>Arthropoda</taxon>
        <taxon>Hexapoda</taxon>
        <taxon>Insecta</taxon>
        <taxon>Pterygota</taxon>
        <taxon>Neoptera</taxon>
        <taxon>Paraneoptera</taxon>
        <taxon>Hemiptera</taxon>
        <taxon>Sternorrhyncha</taxon>
        <taxon>Aphidomorpha</taxon>
        <taxon>Aphidoidea</taxon>
        <taxon>Aphididae</taxon>
        <taxon>Aphidini</taxon>
        <taxon>Aphis</taxon>
        <taxon>Aphis</taxon>
    </lineage>
</organism>
<evidence type="ECO:0000259" key="2">
    <source>
        <dbReference type="PROSITE" id="PS50020"/>
    </source>
</evidence>
<reference evidence="3" key="1">
    <citation type="submission" date="2022-02" db="EMBL/GenBank/DDBJ databases">
        <authorList>
            <person name="King R."/>
        </authorList>
    </citation>
    <scope>NUCLEOTIDE SEQUENCE</scope>
</reference>
<accession>A0A9P0IIA3</accession>
<gene>
    <name evidence="3" type="ORF">APHIGO_LOCUS61</name>
</gene>
<dbReference type="PANTHER" id="PTHR21715:SF0">
    <property type="entry name" value="RH04127P"/>
    <property type="match status" value="1"/>
</dbReference>
<dbReference type="Gene3D" id="3.30.1470.10">
    <property type="entry name" value="Photosystem I PsaD, reaction center subunit II"/>
    <property type="match status" value="1"/>
</dbReference>